<evidence type="ECO:0000313" key="3">
    <source>
        <dbReference type="Proteomes" id="UP001225605"/>
    </source>
</evidence>
<organism evidence="2 3">
    <name type="scientific">Saccharothrix yanglingensis</name>
    <dbReference type="NCBI Taxonomy" id="659496"/>
    <lineage>
        <taxon>Bacteria</taxon>
        <taxon>Bacillati</taxon>
        <taxon>Actinomycetota</taxon>
        <taxon>Actinomycetes</taxon>
        <taxon>Pseudonocardiales</taxon>
        <taxon>Pseudonocardiaceae</taxon>
        <taxon>Saccharothrix</taxon>
    </lineage>
</organism>
<evidence type="ECO:0008006" key="4">
    <source>
        <dbReference type="Google" id="ProtNLM"/>
    </source>
</evidence>
<name>A0ABU0X6W2_9PSEU</name>
<comment type="caution">
    <text evidence="2">The sequence shown here is derived from an EMBL/GenBank/DDBJ whole genome shotgun (WGS) entry which is preliminary data.</text>
</comment>
<dbReference type="EMBL" id="NSDM01000014">
    <property type="protein sequence ID" value="MDQ2587865.1"/>
    <property type="molecule type" value="Genomic_DNA"/>
</dbReference>
<sequence length="578" mass="62313">MKLLNFRQSPAARALGLVSVFVTAAALLTGANPVGSATVKWTTSFKGSDGTTYTATNHLLPAARGDGRQWLLAWTGPAKQPAPDFLAVIDATPRSRTYGKVVNTVTVGPGMGNEPHHMQYVWHKGDHIYAGGIISDTTFVFDSKALPALRLVGVNTPMDTPCGTLPDAYQTLSDGTAYATYMGGPNVAGPCTYTNGEVRIGNGAGGSPGDIVLIGKDGRTLAEIPAATKEGEDPAQCGNVPALPQSSCANPHGIAVREDLNVMVASDFAEARNFMTPDSPLREELARQTVRVFDITNRTNPTLRSVSKVHDGPRSVLEEKAFFKESRVVMEVAMTNRPGHKGAFVSSMAGGAVFYTPDITAAAPQWREVFDDTTAYKKFHPDGSVTGGGDNSSWLAVSPDDRFLFHAVMGQSTPYGKPLDKTTGMIYVLDIRKLLNSGDRVRCSVDELREVYAGGSERDCPELTAVVPIRDTTDGGPHWGAMDNFERDHRGMYRETQQVKRLALSNYFVAGSFGGGGDHRICMFDLSRAGKVDLDRSFRDERTGQPCVNFNRTSWPHGDYGDSQPHGVLFAVSDGNLR</sequence>
<dbReference type="Proteomes" id="UP001225605">
    <property type="component" value="Unassembled WGS sequence"/>
</dbReference>
<evidence type="ECO:0000313" key="2">
    <source>
        <dbReference type="EMBL" id="MDQ2587865.1"/>
    </source>
</evidence>
<evidence type="ECO:0000256" key="1">
    <source>
        <dbReference type="SAM" id="SignalP"/>
    </source>
</evidence>
<proteinExistence type="predicted"/>
<keyword evidence="3" id="KW-1185">Reference proteome</keyword>
<feature type="signal peptide" evidence="1">
    <location>
        <begin position="1"/>
        <end position="24"/>
    </location>
</feature>
<protein>
    <recommendedName>
        <fullName evidence="4">Selenium binding protein SBP56</fullName>
    </recommendedName>
</protein>
<accession>A0ABU0X6W2</accession>
<gene>
    <name evidence="2" type="ORF">CKY47_28530</name>
</gene>
<feature type="chain" id="PRO_5046352897" description="Selenium binding protein SBP56" evidence="1">
    <location>
        <begin position="25"/>
        <end position="578"/>
    </location>
</feature>
<reference evidence="2 3" key="1">
    <citation type="submission" date="2017-06" db="EMBL/GenBank/DDBJ databases">
        <title>Cultured bacterium strain Saccharothrix yanglingensis Hhs.015.</title>
        <authorList>
            <person name="Xia Y."/>
        </authorList>
    </citation>
    <scope>NUCLEOTIDE SEQUENCE [LARGE SCALE GENOMIC DNA]</scope>
    <source>
        <strain evidence="2 3">Hhs.015</strain>
    </source>
</reference>
<keyword evidence="1" id="KW-0732">Signal</keyword>